<dbReference type="Pfam" id="PF08284">
    <property type="entry name" value="RVP_2"/>
    <property type="match status" value="1"/>
</dbReference>
<comment type="caution">
    <text evidence="1">The sequence shown here is derived from an EMBL/GenBank/DDBJ whole genome shotgun (WGS) entry which is preliminary data.</text>
</comment>
<gene>
    <name evidence="1" type="ORF">Tci_027973</name>
</gene>
<accession>A0A6L2L6P9</accession>
<dbReference type="PANTHER" id="PTHR15503">
    <property type="entry name" value="LDOC1 RELATED"/>
    <property type="match status" value="1"/>
</dbReference>
<organism evidence="1">
    <name type="scientific">Tanacetum cinerariifolium</name>
    <name type="common">Dalmatian daisy</name>
    <name type="synonym">Chrysanthemum cinerariifolium</name>
    <dbReference type="NCBI Taxonomy" id="118510"/>
    <lineage>
        <taxon>Eukaryota</taxon>
        <taxon>Viridiplantae</taxon>
        <taxon>Streptophyta</taxon>
        <taxon>Embryophyta</taxon>
        <taxon>Tracheophyta</taxon>
        <taxon>Spermatophyta</taxon>
        <taxon>Magnoliopsida</taxon>
        <taxon>eudicotyledons</taxon>
        <taxon>Gunneridae</taxon>
        <taxon>Pentapetalae</taxon>
        <taxon>asterids</taxon>
        <taxon>campanulids</taxon>
        <taxon>Asterales</taxon>
        <taxon>Asteraceae</taxon>
        <taxon>Asteroideae</taxon>
        <taxon>Anthemideae</taxon>
        <taxon>Anthemidinae</taxon>
        <taxon>Tanacetum</taxon>
    </lineage>
</organism>
<keyword evidence="1" id="KW-0695">RNA-directed DNA polymerase</keyword>
<dbReference type="SUPFAM" id="SSF56672">
    <property type="entry name" value="DNA/RNA polymerases"/>
    <property type="match status" value="1"/>
</dbReference>
<dbReference type="InterPro" id="IPR032567">
    <property type="entry name" value="RTL1-rel"/>
</dbReference>
<dbReference type="InterPro" id="IPR043502">
    <property type="entry name" value="DNA/RNA_pol_sf"/>
</dbReference>
<sequence>MFTIDLIPFGHGSFDVVDGIDWFSRHKAKIVCHEKVVRIPLASGKTLLVGGEQTEESPKSLKSMKIDEHMLDDILIMQDFPKVFPKDLTGLQPQRQVEFCIDIVPRATLIMKAPYGLAHSEMQELSEQLQELEDKAFI</sequence>
<dbReference type="EMBL" id="BKCJ010003586">
    <property type="protein sequence ID" value="GEU55995.1"/>
    <property type="molecule type" value="Genomic_DNA"/>
</dbReference>
<dbReference type="AlphaFoldDB" id="A0A6L2L6P9"/>
<keyword evidence="1" id="KW-0808">Transferase</keyword>
<name>A0A6L2L6P9_TANCI</name>
<proteinExistence type="predicted"/>
<keyword evidence="1" id="KW-0548">Nucleotidyltransferase</keyword>
<protein>
    <submittedName>
        <fullName evidence="1">Putative reverse transcriptase domain-containing protein</fullName>
    </submittedName>
</protein>
<dbReference type="PANTHER" id="PTHR15503:SF45">
    <property type="entry name" value="RNA-DIRECTED DNA POLYMERASE HOMOLOG"/>
    <property type="match status" value="1"/>
</dbReference>
<evidence type="ECO:0000313" key="1">
    <source>
        <dbReference type="EMBL" id="GEU55995.1"/>
    </source>
</evidence>
<dbReference type="GO" id="GO:0003964">
    <property type="term" value="F:RNA-directed DNA polymerase activity"/>
    <property type="evidence" value="ECO:0007669"/>
    <property type="project" value="UniProtKB-KW"/>
</dbReference>
<reference evidence="1" key="1">
    <citation type="journal article" date="2019" name="Sci. Rep.">
        <title>Draft genome of Tanacetum cinerariifolium, the natural source of mosquito coil.</title>
        <authorList>
            <person name="Yamashiro T."/>
            <person name="Shiraishi A."/>
            <person name="Satake H."/>
            <person name="Nakayama K."/>
        </authorList>
    </citation>
    <scope>NUCLEOTIDE SEQUENCE</scope>
</reference>